<gene>
    <name evidence="2" type="ORF">C8F04DRAFT_1181485</name>
</gene>
<evidence type="ECO:0000256" key="1">
    <source>
        <dbReference type="SAM" id="MobiDB-lite"/>
    </source>
</evidence>
<dbReference type="Proteomes" id="UP001218188">
    <property type="component" value="Unassembled WGS sequence"/>
</dbReference>
<reference evidence="2" key="1">
    <citation type="submission" date="2023-03" db="EMBL/GenBank/DDBJ databases">
        <title>Massive genome expansion in bonnet fungi (Mycena s.s.) driven by repeated elements and novel gene families across ecological guilds.</title>
        <authorList>
            <consortium name="Lawrence Berkeley National Laboratory"/>
            <person name="Harder C.B."/>
            <person name="Miyauchi S."/>
            <person name="Viragh M."/>
            <person name="Kuo A."/>
            <person name="Thoen E."/>
            <person name="Andreopoulos B."/>
            <person name="Lu D."/>
            <person name="Skrede I."/>
            <person name="Drula E."/>
            <person name="Henrissat B."/>
            <person name="Morin E."/>
            <person name="Kohler A."/>
            <person name="Barry K."/>
            <person name="LaButti K."/>
            <person name="Morin E."/>
            <person name="Salamov A."/>
            <person name="Lipzen A."/>
            <person name="Mereny Z."/>
            <person name="Hegedus B."/>
            <person name="Baldrian P."/>
            <person name="Stursova M."/>
            <person name="Weitz H."/>
            <person name="Taylor A."/>
            <person name="Grigoriev I.V."/>
            <person name="Nagy L.G."/>
            <person name="Martin F."/>
            <person name="Kauserud H."/>
        </authorList>
    </citation>
    <scope>NUCLEOTIDE SEQUENCE</scope>
    <source>
        <strain evidence="2">CBHHK200</strain>
    </source>
</reference>
<evidence type="ECO:0000313" key="3">
    <source>
        <dbReference type="Proteomes" id="UP001218188"/>
    </source>
</evidence>
<evidence type="ECO:0000313" key="2">
    <source>
        <dbReference type="EMBL" id="KAJ7036490.1"/>
    </source>
</evidence>
<feature type="compositionally biased region" description="Polar residues" evidence="1">
    <location>
        <begin position="140"/>
        <end position="149"/>
    </location>
</feature>
<name>A0AAD6T109_9AGAR</name>
<accession>A0AAD6T109</accession>
<comment type="caution">
    <text evidence="2">The sequence shown here is derived from an EMBL/GenBank/DDBJ whole genome shotgun (WGS) entry which is preliminary data.</text>
</comment>
<sequence length="149" mass="16091">MNHTQLGFQIWCFDMFKMIVNNCKQLQTSVACVQIASESGWGPAPPQDSSSWGTDDGWGANDVAGATGAWTIPAINNLSCVYPHMAYADPSPSFPSTPYPDSAALRRFKMSQVELSLEESSRTASPSTDEEERPEGSGNILLNNAGTEL</sequence>
<protein>
    <submittedName>
        <fullName evidence="2">Uncharacterized protein</fullName>
    </submittedName>
</protein>
<proteinExistence type="predicted"/>
<dbReference type="AlphaFoldDB" id="A0AAD6T109"/>
<feature type="region of interest" description="Disordered" evidence="1">
    <location>
        <begin position="116"/>
        <end position="149"/>
    </location>
</feature>
<organism evidence="2 3">
    <name type="scientific">Mycena alexandri</name>
    <dbReference type="NCBI Taxonomy" id="1745969"/>
    <lineage>
        <taxon>Eukaryota</taxon>
        <taxon>Fungi</taxon>
        <taxon>Dikarya</taxon>
        <taxon>Basidiomycota</taxon>
        <taxon>Agaricomycotina</taxon>
        <taxon>Agaricomycetes</taxon>
        <taxon>Agaricomycetidae</taxon>
        <taxon>Agaricales</taxon>
        <taxon>Marasmiineae</taxon>
        <taxon>Mycenaceae</taxon>
        <taxon>Mycena</taxon>
    </lineage>
</organism>
<keyword evidence="3" id="KW-1185">Reference proteome</keyword>
<dbReference type="EMBL" id="JARJCM010000043">
    <property type="protein sequence ID" value="KAJ7036490.1"/>
    <property type="molecule type" value="Genomic_DNA"/>
</dbReference>